<organism evidence="2">
    <name type="scientific">marine metagenome</name>
    <dbReference type="NCBI Taxonomy" id="408172"/>
    <lineage>
        <taxon>unclassified sequences</taxon>
        <taxon>metagenomes</taxon>
        <taxon>ecological metagenomes</taxon>
    </lineage>
</organism>
<dbReference type="GO" id="GO:0003824">
    <property type="term" value="F:catalytic activity"/>
    <property type="evidence" value="ECO:0007669"/>
    <property type="project" value="InterPro"/>
</dbReference>
<dbReference type="Pfam" id="PF01467">
    <property type="entry name" value="CTP_transf_like"/>
    <property type="match status" value="1"/>
</dbReference>
<proteinExistence type="predicted"/>
<feature type="domain" description="Cytidyltransferase-like" evidence="1">
    <location>
        <begin position="4"/>
        <end position="51"/>
    </location>
</feature>
<dbReference type="InterPro" id="IPR014729">
    <property type="entry name" value="Rossmann-like_a/b/a_fold"/>
</dbReference>
<reference evidence="2" key="1">
    <citation type="submission" date="2018-05" db="EMBL/GenBank/DDBJ databases">
        <authorList>
            <person name="Lanie J.A."/>
            <person name="Ng W.-L."/>
            <person name="Kazmierczak K.M."/>
            <person name="Andrzejewski T.M."/>
            <person name="Davidsen T.M."/>
            <person name="Wayne K.J."/>
            <person name="Tettelin H."/>
            <person name="Glass J.I."/>
            <person name="Rusch D."/>
            <person name="Podicherti R."/>
            <person name="Tsui H.-C.T."/>
            <person name="Winkler M.E."/>
        </authorList>
    </citation>
    <scope>NUCLEOTIDE SEQUENCE</scope>
</reference>
<accession>A0A382DU49</accession>
<dbReference type="AlphaFoldDB" id="A0A382DU49"/>
<dbReference type="SUPFAM" id="SSF52374">
    <property type="entry name" value="Nucleotidylyl transferase"/>
    <property type="match status" value="1"/>
</dbReference>
<name>A0A382DU49_9ZZZZ</name>
<sequence length="85" mass="9615">VFSFGRFNPPTTGHAKLVDRIHRIAKQAKGDPMVFTSHSVDKKKNPLTHKQCVWYLRKFFAKKVGIPDVAARTIFDICGALFEQG</sequence>
<protein>
    <recommendedName>
        <fullName evidence="1">Cytidyltransferase-like domain-containing protein</fullName>
    </recommendedName>
</protein>
<feature type="non-terminal residue" evidence="2">
    <location>
        <position position="85"/>
    </location>
</feature>
<evidence type="ECO:0000313" key="2">
    <source>
        <dbReference type="EMBL" id="SVB41193.1"/>
    </source>
</evidence>
<dbReference type="Gene3D" id="3.40.50.620">
    <property type="entry name" value="HUPs"/>
    <property type="match status" value="1"/>
</dbReference>
<dbReference type="InterPro" id="IPR004821">
    <property type="entry name" value="Cyt_trans-like"/>
</dbReference>
<dbReference type="EMBL" id="UINC01040801">
    <property type="protein sequence ID" value="SVB41193.1"/>
    <property type="molecule type" value="Genomic_DNA"/>
</dbReference>
<evidence type="ECO:0000259" key="1">
    <source>
        <dbReference type="Pfam" id="PF01467"/>
    </source>
</evidence>
<feature type="non-terminal residue" evidence="2">
    <location>
        <position position="1"/>
    </location>
</feature>
<gene>
    <name evidence="2" type="ORF">METZ01_LOCUS194047</name>
</gene>